<evidence type="ECO:0000256" key="3">
    <source>
        <dbReference type="ARBA" id="ARBA00023015"/>
    </source>
</evidence>
<dbReference type="InterPro" id="IPR025944">
    <property type="entry name" value="Sigma_54_int_dom_CS"/>
</dbReference>
<dbReference type="PROSITE" id="PS00688">
    <property type="entry name" value="SIGMA54_INTERACT_3"/>
    <property type="match status" value="1"/>
</dbReference>
<dbReference type="Pfam" id="PF25601">
    <property type="entry name" value="AAA_lid_14"/>
    <property type="match status" value="1"/>
</dbReference>
<dbReference type="Pfam" id="PF08448">
    <property type="entry name" value="PAS_4"/>
    <property type="match status" value="1"/>
</dbReference>
<feature type="domain" description="PAS" evidence="6">
    <location>
        <begin position="202"/>
        <end position="272"/>
    </location>
</feature>
<proteinExistence type="predicted"/>
<dbReference type="InterPro" id="IPR002078">
    <property type="entry name" value="Sigma_54_int"/>
</dbReference>
<keyword evidence="4" id="KW-0804">Transcription</keyword>
<dbReference type="SUPFAM" id="SSF52540">
    <property type="entry name" value="P-loop containing nucleoside triphosphate hydrolases"/>
    <property type="match status" value="1"/>
</dbReference>
<dbReference type="SUPFAM" id="SSF55785">
    <property type="entry name" value="PYP-like sensor domain (PAS domain)"/>
    <property type="match status" value="2"/>
</dbReference>
<comment type="caution">
    <text evidence="8">The sequence shown here is derived from an EMBL/GenBank/DDBJ whole genome shotgun (WGS) entry which is preliminary data.</text>
</comment>
<dbReference type="InterPro" id="IPR027417">
    <property type="entry name" value="P-loop_NTPase"/>
</dbReference>
<evidence type="ECO:0000259" key="6">
    <source>
        <dbReference type="PROSITE" id="PS50112"/>
    </source>
</evidence>
<evidence type="ECO:0000256" key="2">
    <source>
        <dbReference type="ARBA" id="ARBA00022840"/>
    </source>
</evidence>
<dbReference type="PROSITE" id="PS50113">
    <property type="entry name" value="PAC"/>
    <property type="match status" value="2"/>
</dbReference>
<dbReference type="InterPro" id="IPR035965">
    <property type="entry name" value="PAS-like_dom_sf"/>
</dbReference>
<feature type="domain" description="PAS" evidence="6">
    <location>
        <begin position="79"/>
        <end position="122"/>
    </location>
</feature>
<dbReference type="InterPro" id="IPR058031">
    <property type="entry name" value="AAA_lid_NorR"/>
</dbReference>
<dbReference type="InterPro" id="IPR003593">
    <property type="entry name" value="AAA+_ATPase"/>
</dbReference>
<feature type="domain" description="PAC" evidence="7">
    <location>
        <begin position="1"/>
        <end position="39"/>
    </location>
</feature>
<dbReference type="EMBL" id="JACRDE010000500">
    <property type="protein sequence ID" value="MBI5251613.1"/>
    <property type="molecule type" value="Genomic_DNA"/>
</dbReference>
<dbReference type="InterPro" id="IPR000700">
    <property type="entry name" value="PAS-assoc_C"/>
</dbReference>
<dbReference type="Gene3D" id="3.40.50.300">
    <property type="entry name" value="P-loop containing nucleotide triphosphate hydrolases"/>
    <property type="match status" value="1"/>
</dbReference>
<dbReference type="GO" id="GO:0005524">
    <property type="term" value="F:ATP binding"/>
    <property type="evidence" value="ECO:0007669"/>
    <property type="project" value="UniProtKB-KW"/>
</dbReference>
<dbReference type="NCBIfam" id="TIGR00229">
    <property type="entry name" value="sensory_box"/>
    <property type="match status" value="2"/>
</dbReference>
<accession>A0A9D6V6I3</accession>
<dbReference type="PRINTS" id="PR01590">
    <property type="entry name" value="HTHFIS"/>
</dbReference>
<dbReference type="GO" id="GO:0006355">
    <property type="term" value="P:regulation of DNA-templated transcription"/>
    <property type="evidence" value="ECO:0007669"/>
    <property type="project" value="InterPro"/>
</dbReference>
<dbReference type="SUPFAM" id="SSF46689">
    <property type="entry name" value="Homeodomain-like"/>
    <property type="match status" value="1"/>
</dbReference>
<sequence>MYALISVAAQKDSGGRFWATFAMIRDVTDDERSGVELKKAYPDLREEVQGGTATMLLNNQKLELEWDRRDQVEKELVASEQRYREMFENNSAVKLLIAPESGQILDANTSAAEFYGYSRDELKNIKITDICLLPAEQALMKLREVAGREITHCVIKQRLRTGEIRNVEIYSGPINVDGRPYLFAIVHDVTAQARAEEALRKSEARFRAVFENTRDLMWMKDLSGRYTRVNPAAQSAAGLTEGQIIGKTAASFFQGDDLALINDIERRVFDGETIETECTRISQGRAMTYLETRIPVRDDAGEITGLLGVSCDLTDWKTTDLSHHVSVTQFKSPGMRVVMNSALSASLKDTTVLLLGESGCGKDFLSRVIHDNSARCKGPYFSINCAALVPQLAESELFGHERGAFTGAHGRKRGLLEMAEGGTLLLNEIGELPPNLQAKLLTFLDTKRITRVGGEKQVSVNARLIAATNRDLRREVEEGRFRKDLFYRINVMSITVPPLRERTEDIPILIREIVLRLVREFQMSTLPVIDSETMNQLKSYAWPGNVRELRNVLERGLILSSGRRIDFKQIGIGFSINCPNKAWLFTAPFTMDRSLNEVTADLKRSFVNEALNRAGGRRQAAAKMLGISRYSLKHYMKSFGLTDED</sequence>
<keyword evidence="3" id="KW-0805">Transcription regulation</keyword>
<dbReference type="Proteomes" id="UP000807825">
    <property type="component" value="Unassembled WGS sequence"/>
</dbReference>
<organism evidence="8 9">
    <name type="scientific">Desulfomonile tiedjei</name>
    <dbReference type="NCBI Taxonomy" id="2358"/>
    <lineage>
        <taxon>Bacteria</taxon>
        <taxon>Pseudomonadati</taxon>
        <taxon>Thermodesulfobacteriota</taxon>
        <taxon>Desulfomonilia</taxon>
        <taxon>Desulfomonilales</taxon>
        <taxon>Desulfomonilaceae</taxon>
        <taxon>Desulfomonile</taxon>
    </lineage>
</organism>
<dbReference type="CDD" id="cd00130">
    <property type="entry name" value="PAS"/>
    <property type="match status" value="2"/>
</dbReference>
<evidence type="ECO:0000256" key="4">
    <source>
        <dbReference type="ARBA" id="ARBA00023163"/>
    </source>
</evidence>
<dbReference type="GO" id="GO:0043565">
    <property type="term" value="F:sequence-specific DNA binding"/>
    <property type="evidence" value="ECO:0007669"/>
    <property type="project" value="InterPro"/>
</dbReference>
<keyword evidence="2" id="KW-0067">ATP-binding</keyword>
<dbReference type="PROSITE" id="PS50112">
    <property type="entry name" value="PAS"/>
    <property type="match status" value="2"/>
</dbReference>
<dbReference type="SMART" id="SM00091">
    <property type="entry name" value="PAS"/>
    <property type="match status" value="2"/>
</dbReference>
<dbReference type="PANTHER" id="PTHR32071">
    <property type="entry name" value="TRANSCRIPTIONAL REGULATORY PROTEIN"/>
    <property type="match status" value="1"/>
</dbReference>
<dbReference type="Gene3D" id="3.30.450.20">
    <property type="entry name" value="PAS domain"/>
    <property type="match status" value="2"/>
</dbReference>
<dbReference type="Gene3D" id="1.10.8.60">
    <property type="match status" value="1"/>
</dbReference>
<dbReference type="Gene3D" id="1.10.10.60">
    <property type="entry name" value="Homeodomain-like"/>
    <property type="match status" value="1"/>
</dbReference>
<dbReference type="InterPro" id="IPR013656">
    <property type="entry name" value="PAS_4"/>
</dbReference>
<dbReference type="PROSITE" id="PS50045">
    <property type="entry name" value="SIGMA54_INTERACT_4"/>
    <property type="match status" value="1"/>
</dbReference>
<evidence type="ECO:0000256" key="1">
    <source>
        <dbReference type="ARBA" id="ARBA00022741"/>
    </source>
</evidence>
<dbReference type="Pfam" id="PF00158">
    <property type="entry name" value="Sigma54_activat"/>
    <property type="match status" value="1"/>
</dbReference>
<evidence type="ECO:0000259" key="5">
    <source>
        <dbReference type="PROSITE" id="PS50045"/>
    </source>
</evidence>
<dbReference type="InterPro" id="IPR000014">
    <property type="entry name" value="PAS"/>
</dbReference>
<gene>
    <name evidence="8" type="ORF">HY912_19145</name>
</gene>
<reference evidence="8" key="1">
    <citation type="submission" date="2020-07" db="EMBL/GenBank/DDBJ databases">
        <title>Huge and variable diversity of episymbiotic CPR bacteria and DPANN archaea in groundwater ecosystems.</title>
        <authorList>
            <person name="He C.Y."/>
            <person name="Keren R."/>
            <person name="Whittaker M."/>
            <person name="Farag I.F."/>
            <person name="Doudna J."/>
            <person name="Cate J.H.D."/>
            <person name="Banfield J.F."/>
        </authorList>
    </citation>
    <scope>NUCLEOTIDE SEQUENCE</scope>
    <source>
        <strain evidence="8">NC_groundwater_1664_Pr3_B-0.1um_52_9</strain>
    </source>
</reference>
<feature type="domain" description="PAC" evidence="7">
    <location>
        <begin position="272"/>
        <end position="325"/>
    </location>
</feature>
<evidence type="ECO:0000313" key="9">
    <source>
        <dbReference type="Proteomes" id="UP000807825"/>
    </source>
</evidence>
<dbReference type="CDD" id="cd00009">
    <property type="entry name" value="AAA"/>
    <property type="match status" value="1"/>
</dbReference>
<evidence type="ECO:0000313" key="8">
    <source>
        <dbReference type="EMBL" id="MBI5251613.1"/>
    </source>
</evidence>
<keyword evidence="1" id="KW-0547">Nucleotide-binding</keyword>
<dbReference type="InterPro" id="IPR002197">
    <property type="entry name" value="HTH_Fis"/>
</dbReference>
<evidence type="ECO:0000259" key="7">
    <source>
        <dbReference type="PROSITE" id="PS50113"/>
    </source>
</evidence>
<name>A0A9D6V6I3_9BACT</name>
<dbReference type="SMART" id="SM00382">
    <property type="entry name" value="AAA"/>
    <property type="match status" value="1"/>
</dbReference>
<dbReference type="AlphaFoldDB" id="A0A9D6V6I3"/>
<feature type="domain" description="Sigma-54 factor interaction" evidence="5">
    <location>
        <begin position="328"/>
        <end position="558"/>
    </location>
</feature>
<dbReference type="FunFam" id="3.40.50.300:FF:000006">
    <property type="entry name" value="DNA-binding transcriptional regulator NtrC"/>
    <property type="match status" value="1"/>
</dbReference>
<dbReference type="InterPro" id="IPR009057">
    <property type="entry name" value="Homeodomain-like_sf"/>
</dbReference>
<dbReference type="Pfam" id="PF13426">
    <property type="entry name" value="PAS_9"/>
    <property type="match status" value="1"/>
</dbReference>
<dbReference type="Pfam" id="PF02954">
    <property type="entry name" value="HTH_8"/>
    <property type="match status" value="1"/>
</dbReference>
<protein>
    <submittedName>
        <fullName evidence="8">Sigma 54-interacting transcriptional regulator</fullName>
    </submittedName>
</protein>